<protein>
    <recommendedName>
        <fullName evidence="3">Gliding motility protein GldL-like N-terminal domain-containing protein</fullName>
    </recommendedName>
</protein>
<name>A0ABU7RID2_9BACT</name>
<proteinExistence type="predicted"/>
<dbReference type="Proteomes" id="UP001357452">
    <property type="component" value="Unassembled WGS sequence"/>
</dbReference>
<evidence type="ECO:0000259" key="3">
    <source>
        <dbReference type="Pfam" id="PF22827"/>
    </source>
</evidence>
<feature type="domain" description="Gliding motility protein GldL-like N-terminal" evidence="3">
    <location>
        <begin position="17"/>
        <end position="62"/>
    </location>
</feature>
<organism evidence="4 5">
    <name type="scientific">Niabella digestorum</name>
    <dbReference type="NCBI Taxonomy" id="3117701"/>
    <lineage>
        <taxon>Bacteria</taxon>
        <taxon>Pseudomonadati</taxon>
        <taxon>Bacteroidota</taxon>
        <taxon>Chitinophagia</taxon>
        <taxon>Chitinophagales</taxon>
        <taxon>Chitinophagaceae</taxon>
        <taxon>Niabella</taxon>
    </lineage>
</organism>
<gene>
    <name evidence="4" type="ORF">V2H41_10500</name>
</gene>
<reference evidence="4 5" key="1">
    <citation type="submission" date="2024-01" db="EMBL/GenBank/DDBJ databases">
        <title>Niabella digestum sp. nov., isolated from waste digestion system.</title>
        <authorList>
            <person name="Zhang L."/>
        </authorList>
    </citation>
    <scope>NUCLEOTIDE SEQUENCE [LARGE SCALE GENOMIC DNA]</scope>
    <source>
        <strain evidence="4 5">A18</strain>
    </source>
</reference>
<comment type="caution">
    <text evidence="4">The sequence shown here is derived from an EMBL/GenBank/DDBJ whole genome shotgun (WGS) entry which is preliminary data.</text>
</comment>
<keyword evidence="2" id="KW-1133">Transmembrane helix</keyword>
<dbReference type="Pfam" id="PF22827">
    <property type="entry name" value="GldL_N"/>
    <property type="match status" value="1"/>
</dbReference>
<keyword evidence="2" id="KW-0812">Transmembrane</keyword>
<evidence type="ECO:0000256" key="1">
    <source>
        <dbReference type="SAM" id="Coils"/>
    </source>
</evidence>
<keyword evidence="2" id="KW-0472">Membrane</keyword>
<dbReference type="InterPro" id="IPR055087">
    <property type="entry name" value="GldL-like_N"/>
</dbReference>
<evidence type="ECO:0000313" key="5">
    <source>
        <dbReference type="Proteomes" id="UP001357452"/>
    </source>
</evidence>
<keyword evidence="1" id="KW-0175">Coiled coil</keyword>
<dbReference type="EMBL" id="JAZGLY010000005">
    <property type="protein sequence ID" value="MEE6187701.1"/>
    <property type="molecule type" value="Genomic_DNA"/>
</dbReference>
<dbReference type="RefSeq" id="WP_330975108.1">
    <property type="nucleotide sequence ID" value="NZ_JAZGLY010000005.1"/>
</dbReference>
<feature type="transmembrane region" description="Helical" evidence="2">
    <location>
        <begin position="12"/>
        <end position="32"/>
    </location>
</feature>
<feature type="transmembrane region" description="Helical" evidence="2">
    <location>
        <begin position="44"/>
        <end position="65"/>
    </location>
</feature>
<feature type="coiled-coil region" evidence="1">
    <location>
        <begin position="174"/>
        <end position="201"/>
    </location>
</feature>
<keyword evidence="5" id="KW-1185">Reference proteome</keyword>
<sequence>MNEGRSTNIQRYLNVFFSLGAVPVLLGALFKLTNTAPIGNPDTWLKFGMYTEALVFLVYAYMYAFKPQALDDAPQQETIAQKQTPTKTGSSLAALDEMLQAADITPESLQKLSEGFKTLEANIIKIANATNTVVETDEYAKQVKEATLAINRVNTYYNKLAETSHALISSAEDAKVTQKEMAELAKNLQKLNQMYSSMIAAMQIKGS</sequence>
<evidence type="ECO:0000256" key="2">
    <source>
        <dbReference type="SAM" id="Phobius"/>
    </source>
</evidence>
<evidence type="ECO:0000313" key="4">
    <source>
        <dbReference type="EMBL" id="MEE6187701.1"/>
    </source>
</evidence>
<accession>A0ABU7RID2</accession>